<name>A0A4R2P5M1_9BACL</name>
<comment type="caution">
    <text evidence="5">The sequence shown here is derived from an EMBL/GenBank/DDBJ whole genome shotgun (WGS) entry which is preliminary data.</text>
</comment>
<dbReference type="Proteomes" id="UP000295416">
    <property type="component" value="Unassembled WGS sequence"/>
</dbReference>
<dbReference type="GO" id="GO:0003984">
    <property type="term" value="F:acetolactate synthase activity"/>
    <property type="evidence" value="ECO:0007669"/>
    <property type="project" value="TreeGrafter"/>
</dbReference>
<evidence type="ECO:0000256" key="2">
    <source>
        <dbReference type="ARBA" id="ARBA00023052"/>
    </source>
</evidence>
<dbReference type="InterPro" id="IPR012001">
    <property type="entry name" value="Thiamin_PyroP_enz_TPP-bd_dom"/>
</dbReference>
<dbReference type="OrthoDB" id="4494979at2"/>
<protein>
    <submittedName>
        <fullName evidence="5">Acetolactate synthase-1/2/3 large subunit</fullName>
    </submittedName>
</protein>
<dbReference type="GO" id="GO:0005948">
    <property type="term" value="C:acetolactate synthase complex"/>
    <property type="evidence" value="ECO:0007669"/>
    <property type="project" value="TreeGrafter"/>
</dbReference>
<dbReference type="InterPro" id="IPR000399">
    <property type="entry name" value="TPP-bd_CS"/>
</dbReference>
<dbReference type="InterPro" id="IPR045229">
    <property type="entry name" value="TPP_enz"/>
</dbReference>
<dbReference type="GO" id="GO:0000287">
    <property type="term" value="F:magnesium ion binding"/>
    <property type="evidence" value="ECO:0007669"/>
    <property type="project" value="InterPro"/>
</dbReference>
<dbReference type="PANTHER" id="PTHR18968:SF129">
    <property type="entry name" value="ACETOLACTATE SYNTHASE"/>
    <property type="match status" value="1"/>
</dbReference>
<dbReference type="GO" id="GO:0009097">
    <property type="term" value="P:isoleucine biosynthetic process"/>
    <property type="evidence" value="ECO:0007669"/>
    <property type="project" value="TreeGrafter"/>
</dbReference>
<sequence length="275" mass="30725">MKAAELLVKCLEQQGIEYIFGVPGEENIDFIDALNNSSILGDLYENLECLTLQINKKEAIDPYFHKIKETITSDIMLTAKSDAFPMAPQRIIRDIQAALSSDDILLTDVGAHKLWIGRQYEALKPHRCIISNGLASMGVGLPGAIGAKLAFPDKKVLAVCGDGAFIMSITEFETAVRLKLAIVIIVWRDGRYGMIEWEQENKLGRSSNIQFNNPDFMALAKTYGAKGYKVEQAADLSGILQKAFLEDRPVIIDCPVDYTENFRLSKRLNEFKQMN</sequence>
<dbReference type="InterPro" id="IPR029061">
    <property type="entry name" value="THDP-binding"/>
</dbReference>
<feature type="domain" description="Thiamine pyrophosphate enzyme TPP-binding" evidence="3">
    <location>
        <begin position="108"/>
        <end position="254"/>
    </location>
</feature>
<dbReference type="RefSeq" id="WP_132745772.1">
    <property type="nucleotide sequence ID" value="NZ_SLXK01000010.1"/>
</dbReference>
<dbReference type="PROSITE" id="PS00187">
    <property type="entry name" value="TPP_ENZYMES"/>
    <property type="match status" value="1"/>
</dbReference>
<evidence type="ECO:0000313" key="6">
    <source>
        <dbReference type="Proteomes" id="UP000295416"/>
    </source>
</evidence>
<evidence type="ECO:0000259" key="4">
    <source>
        <dbReference type="Pfam" id="PF02776"/>
    </source>
</evidence>
<dbReference type="AlphaFoldDB" id="A0A4R2P5M1"/>
<dbReference type="CDD" id="cd07035">
    <property type="entry name" value="TPP_PYR_POX_like"/>
    <property type="match status" value="1"/>
</dbReference>
<dbReference type="Pfam" id="PF02775">
    <property type="entry name" value="TPP_enzyme_C"/>
    <property type="match status" value="1"/>
</dbReference>
<dbReference type="Gene3D" id="3.40.50.970">
    <property type="match status" value="2"/>
</dbReference>
<feature type="domain" description="Thiamine pyrophosphate enzyme N-terminal TPP-binding" evidence="4">
    <location>
        <begin position="1"/>
        <end position="38"/>
    </location>
</feature>
<gene>
    <name evidence="5" type="ORF">EV207_11035</name>
</gene>
<evidence type="ECO:0000313" key="5">
    <source>
        <dbReference type="EMBL" id="TCP29414.1"/>
    </source>
</evidence>
<evidence type="ECO:0000256" key="1">
    <source>
        <dbReference type="ARBA" id="ARBA00007812"/>
    </source>
</evidence>
<dbReference type="GO" id="GO:0050660">
    <property type="term" value="F:flavin adenine dinucleotide binding"/>
    <property type="evidence" value="ECO:0007669"/>
    <property type="project" value="TreeGrafter"/>
</dbReference>
<reference evidence="5 6" key="1">
    <citation type="submission" date="2019-03" db="EMBL/GenBank/DDBJ databases">
        <title>Genomic Encyclopedia of Type Strains, Phase IV (KMG-IV): sequencing the most valuable type-strain genomes for metagenomic binning, comparative biology and taxonomic classification.</title>
        <authorList>
            <person name="Goeker M."/>
        </authorList>
    </citation>
    <scope>NUCLEOTIDE SEQUENCE [LARGE SCALE GENOMIC DNA]</scope>
    <source>
        <strain evidence="5 6">DSM 19377</strain>
    </source>
</reference>
<organism evidence="5 6">
    <name type="scientific">Scopulibacillus darangshiensis</name>
    <dbReference type="NCBI Taxonomy" id="442528"/>
    <lineage>
        <taxon>Bacteria</taxon>
        <taxon>Bacillati</taxon>
        <taxon>Bacillota</taxon>
        <taxon>Bacilli</taxon>
        <taxon>Bacillales</taxon>
        <taxon>Sporolactobacillaceae</taxon>
        <taxon>Scopulibacillus</taxon>
    </lineage>
</organism>
<comment type="similarity">
    <text evidence="1">Belongs to the TPP enzyme family.</text>
</comment>
<dbReference type="SUPFAM" id="SSF52518">
    <property type="entry name" value="Thiamin diphosphate-binding fold (THDP-binding)"/>
    <property type="match status" value="2"/>
</dbReference>
<keyword evidence="6" id="KW-1185">Reference proteome</keyword>
<proteinExistence type="inferred from homology"/>
<dbReference type="Pfam" id="PF02776">
    <property type="entry name" value="TPP_enzyme_N"/>
    <property type="match status" value="1"/>
</dbReference>
<dbReference type="PANTHER" id="PTHR18968">
    <property type="entry name" value="THIAMINE PYROPHOSPHATE ENZYMES"/>
    <property type="match status" value="1"/>
</dbReference>
<keyword evidence="2" id="KW-0786">Thiamine pyrophosphate</keyword>
<evidence type="ECO:0000259" key="3">
    <source>
        <dbReference type="Pfam" id="PF02775"/>
    </source>
</evidence>
<dbReference type="GO" id="GO:0009099">
    <property type="term" value="P:L-valine biosynthetic process"/>
    <property type="evidence" value="ECO:0007669"/>
    <property type="project" value="TreeGrafter"/>
</dbReference>
<accession>A0A4R2P5M1</accession>
<dbReference type="EMBL" id="SLXK01000010">
    <property type="protein sequence ID" value="TCP29414.1"/>
    <property type="molecule type" value="Genomic_DNA"/>
</dbReference>
<dbReference type="InterPro" id="IPR011766">
    <property type="entry name" value="TPP_enzyme_TPP-bd"/>
</dbReference>
<dbReference type="GO" id="GO:0030976">
    <property type="term" value="F:thiamine pyrophosphate binding"/>
    <property type="evidence" value="ECO:0007669"/>
    <property type="project" value="InterPro"/>
</dbReference>